<dbReference type="InterPro" id="IPR000742">
    <property type="entry name" value="EGF"/>
</dbReference>
<feature type="domain" description="EGF-like" evidence="10">
    <location>
        <begin position="184"/>
        <end position="216"/>
    </location>
</feature>
<feature type="disulfide bond" evidence="7">
    <location>
        <begin position="142"/>
        <end position="151"/>
    </location>
</feature>
<evidence type="ECO:0000256" key="1">
    <source>
        <dbReference type="ARBA" id="ARBA00004613"/>
    </source>
</evidence>
<dbReference type="GO" id="GO:0005576">
    <property type="term" value="C:extracellular region"/>
    <property type="evidence" value="ECO:0007669"/>
    <property type="project" value="UniProtKB-SubCell"/>
</dbReference>
<dbReference type="InterPro" id="IPR013111">
    <property type="entry name" value="EGF_extracell"/>
</dbReference>
<dbReference type="InterPro" id="IPR003306">
    <property type="entry name" value="WIF"/>
</dbReference>
<dbReference type="Proteomes" id="UP000245119">
    <property type="component" value="Linkage Group LG9"/>
</dbReference>
<feature type="compositionally biased region" description="Basic and acidic residues" evidence="9">
    <location>
        <begin position="215"/>
        <end position="236"/>
    </location>
</feature>
<dbReference type="InterPro" id="IPR038677">
    <property type="entry name" value="WIF_sf"/>
</dbReference>
<protein>
    <recommendedName>
        <fullName evidence="14">Wnt inhibitory factor 1</fullName>
    </recommendedName>
</protein>
<evidence type="ECO:0000256" key="3">
    <source>
        <dbReference type="ARBA" id="ARBA00022525"/>
    </source>
</evidence>
<proteinExistence type="predicted"/>
<keyword evidence="2" id="KW-0217">Developmental protein</keyword>
<organism evidence="12 13">
    <name type="scientific">Pomacea canaliculata</name>
    <name type="common">Golden apple snail</name>
    <dbReference type="NCBI Taxonomy" id="400727"/>
    <lineage>
        <taxon>Eukaryota</taxon>
        <taxon>Metazoa</taxon>
        <taxon>Spiralia</taxon>
        <taxon>Lophotrochozoa</taxon>
        <taxon>Mollusca</taxon>
        <taxon>Gastropoda</taxon>
        <taxon>Caenogastropoda</taxon>
        <taxon>Architaenioglossa</taxon>
        <taxon>Ampullarioidea</taxon>
        <taxon>Ampullariidae</taxon>
        <taxon>Pomacea</taxon>
    </lineage>
</organism>
<dbReference type="STRING" id="400727.A0A2T7NUA8"/>
<keyword evidence="13" id="KW-1185">Reference proteome</keyword>
<comment type="caution">
    <text evidence="12">The sequence shown here is derived from an EMBL/GenBank/DDBJ whole genome shotgun (WGS) entry which is preliminary data.</text>
</comment>
<evidence type="ECO:0000256" key="5">
    <source>
        <dbReference type="ARBA" id="ARBA00023157"/>
    </source>
</evidence>
<gene>
    <name evidence="12" type="ORF">C0Q70_15211</name>
</gene>
<evidence type="ECO:0000256" key="6">
    <source>
        <dbReference type="ARBA" id="ARBA00023180"/>
    </source>
</evidence>
<evidence type="ECO:0000259" key="11">
    <source>
        <dbReference type="PROSITE" id="PS50814"/>
    </source>
</evidence>
<evidence type="ECO:0000256" key="8">
    <source>
        <dbReference type="SAM" id="Coils"/>
    </source>
</evidence>
<dbReference type="Gene3D" id="2.10.25.10">
    <property type="entry name" value="Laminin"/>
    <property type="match status" value="2"/>
</dbReference>
<feature type="disulfide bond" evidence="7">
    <location>
        <begin position="188"/>
        <end position="198"/>
    </location>
</feature>
<dbReference type="PROSITE" id="PS50814">
    <property type="entry name" value="WIF"/>
    <property type="match status" value="1"/>
</dbReference>
<dbReference type="InterPro" id="IPR050969">
    <property type="entry name" value="Dev_Signal_Modulators"/>
</dbReference>
<evidence type="ECO:0008006" key="14">
    <source>
        <dbReference type="Google" id="ProtNLM"/>
    </source>
</evidence>
<keyword evidence="4" id="KW-0732">Signal</keyword>
<dbReference type="Gene3D" id="2.60.40.2170">
    <property type="entry name" value="Wnt, WIF domain"/>
    <property type="match status" value="1"/>
</dbReference>
<comment type="subcellular location">
    <subcellularLocation>
        <location evidence="1">Secreted</location>
    </subcellularLocation>
</comment>
<evidence type="ECO:0000256" key="9">
    <source>
        <dbReference type="SAM" id="MobiDB-lite"/>
    </source>
</evidence>
<evidence type="ECO:0000259" key="10">
    <source>
        <dbReference type="PROSITE" id="PS50026"/>
    </source>
</evidence>
<feature type="compositionally biased region" description="Basic residues" evidence="9">
    <location>
        <begin position="237"/>
        <end position="251"/>
    </location>
</feature>
<sequence length="391" mass="44170">MASRAQQVGCARQKFDRKKIIRKKKIFMAIFMAMDSAGKFTYVFDNFTSLDPHLLYPPLLGIPTRGQIPSDPTAFQITIPCKGTEKGVASLVLGLTIYTRVGRPLKGTPIKFKLRKQCVVFALCNPVCQNNGTCISPEICACPSGYHGKLCEKAACGRPCENGGHCLPEGFCWCEKGFYGDACEFSICNPLCANGGTCIGPDRCECPSNFSGTRCETKEERPRRSKTNSKEQEIKRQGTRAKRNRTRRKQSSHAPGIHSHTPGSHKPGIHSHTPGGHAPGIHAAVCRVAELERKLVKAERRLLKVLLRNTKTWVFTRDERRVLRKLQRDQTKEENATLLPSNDRNFLVLVLTRERNNLKKKHKKKLRRYKKLLKKLTTMLETPKKKKRVYV</sequence>
<dbReference type="SUPFAM" id="SSF57196">
    <property type="entry name" value="EGF/Laminin"/>
    <property type="match status" value="1"/>
</dbReference>
<dbReference type="GO" id="GO:0005102">
    <property type="term" value="F:signaling receptor binding"/>
    <property type="evidence" value="ECO:0007669"/>
    <property type="project" value="TreeGrafter"/>
</dbReference>
<dbReference type="EMBL" id="PZQS01000009">
    <property type="protein sequence ID" value="PVD24726.1"/>
    <property type="molecule type" value="Genomic_DNA"/>
</dbReference>
<keyword evidence="7" id="KW-0245">EGF-like domain</keyword>
<feature type="domain" description="EGF-like" evidence="10">
    <location>
        <begin position="120"/>
        <end position="152"/>
    </location>
</feature>
<dbReference type="CDD" id="cd00054">
    <property type="entry name" value="EGF_CA"/>
    <property type="match status" value="2"/>
</dbReference>
<dbReference type="PROSITE" id="PS50026">
    <property type="entry name" value="EGF_3"/>
    <property type="match status" value="2"/>
</dbReference>
<dbReference type="OrthoDB" id="10045365at2759"/>
<accession>A0A2T7NUA8</accession>
<keyword evidence="8" id="KW-0175">Coiled coil</keyword>
<keyword evidence="3" id="KW-0964">Secreted</keyword>
<dbReference type="PANTHER" id="PTHR14949">
    <property type="entry name" value="EGF-LIKE-DOMAIN, MULTIPLE 7, 8"/>
    <property type="match status" value="1"/>
</dbReference>
<evidence type="ECO:0000256" key="4">
    <source>
        <dbReference type="ARBA" id="ARBA00022729"/>
    </source>
</evidence>
<evidence type="ECO:0000256" key="7">
    <source>
        <dbReference type="PROSITE-ProRule" id="PRU00076"/>
    </source>
</evidence>
<dbReference type="Pfam" id="PF07974">
    <property type="entry name" value="EGF_2"/>
    <property type="match status" value="1"/>
</dbReference>
<keyword evidence="5 7" id="KW-1015">Disulfide bond</keyword>
<feature type="domain" description="WIF" evidence="11">
    <location>
        <begin position="1"/>
        <end position="118"/>
    </location>
</feature>
<feature type="disulfide bond" evidence="7">
    <location>
        <begin position="124"/>
        <end position="134"/>
    </location>
</feature>
<dbReference type="AlphaFoldDB" id="A0A2T7NUA8"/>
<reference evidence="12 13" key="1">
    <citation type="submission" date="2018-04" db="EMBL/GenBank/DDBJ databases">
        <title>The genome of golden apple snail Pomacea canaliculata provides insight into stress tolerance and invasive adaptation.</title>
        <authorList>
            <person name="Liu C."/>
            <person name="Liu B."/>
            <person name="Ren Y."/>
            <person name="Zhang Y."/>
            <person name="Wang H."/>
            <person name="Li S."/>
            <person name="Jiang F."/>
            <person name="Yin L."/>
            <person name="Zhang G."/>
            <person name="Qian W."/>
            <person name="Fan W."/>
        </authorList>
    </citation>
    <scope>NUCLEOTIDE SEQUENCE [LARGE SCALE GENOMIC DNA]</scope>
    <source>
        <strain evidence="12">SZHN2017</strain>
        <tissue evidence="12">Muscle</tissue>
    </source>
</reference>
<evidence type="ECO:0000313" key="13">
    <source>
        <dbReference type="Proteomes" id="UP000245119"/>
    </source>
</evidence>
<evidence type="ECO:0000313" key="12">
    <source>
        <dbReference type="EMBL" id="PVD24726.1"/>
    </source>
</evidence>
<feature type="region of interest" description="Disordered" evidence="9">
    <location>
        <begin position="212"/>
        <end position="280"/>
    </location>
</feature>
<evidence type="ECO:0000256" key="2">
    <source>
        <dbReference type="ARBA" id="ARBA00022473"/>
    </source>
</evidence>
<comment type="caution">
    <text evidence="7">Lacks conserved residue(s) required for the propagation of feature annotation.</text>
</comment>
<dbReference type="GO" id="GO:0009986">
    <property type="term" value="C:cell surface"/>
    <property type="evidence" value="ECO:0007669"/>
    <property type="project" value="TreeGrafter"/>
</dbReference>
<dbReference type="PANTHER" id="PTHR14949:SF32">
    <property type="entry name" value="WNT INHIBITORY FACTOR 1"/>
    <property type="match status" value="1"/>
</dbReference>
<dbReference type="SMART" id="SM00181">
    <property type="entry name" value="EGF"/>
    <property type="match status" value="3"/>
</dbReference>
<dbReference type="PROSITE" id="PS00022">
    <property type="entry name" value="EGF_1"/>
    <property type="match status" value="2"/>
</dbReference>
<dbReference type="Pfam" id="PF02019">
    <property type="entry name" value="WIF"/>
    <property type="match status" value="1"/>
</dbReference>
<dbReference type="FunFam" id="2.10.25.10:FF:000020">
    <property type="entry name" value="Latent-transforming growth factor beta-binding protein 1"/>
    <property type="match status" value="1"/>
</dbReference>
<feature type="coiled-coil region" evidence="8">
    <location>
        <begin position="281"/>
        <end position="308"/>
    </location>
</feature>
<feature type="disulfide bond" evidence="7">
    <location>
        <begin position="206"/>
        <end position="215"/>
    </location>
</feature>
<keyword evidence="6" id="KW-0325">Glycoprotein</keyword>
<name>A0A2T7NUA8_POMCA</name>
<dbReference type="PROSITE" id="PS01186">
    <property type="entry name" value="EGF_2"/>
    <property type="match status" value="1"/>
</dbReference>